<dbReference type="PANTHER" id="PTHR12083:SF9">
    <property type="entry name" value="BIFUNCTIONAL POLYNUCLEOTIDE PHOSPHATASE_KINASE"/>
    <property type="match status" value="1"/>
</dbReference>
<dbReference type="AlphaFoldDB" id="A0A4C2A3C7"/>
<dbReference type="PANTHER" id="PTHR12083">
    <property type="entry name" value="BIFUNCTIONAL POLYNUCLEOTIDE PHOSPHATASE/KINASE"/>
    <property type="match status" value="1"/>
</dbReference>
<dbReference type="SUPFAM" id="SSF52540">
    <property type="entry name" value="P-loop containing nucleoside triphosphate hydrolases"/>
    <property type="match status" value="1"/>
</dbReference>
<dbReference type="Pfam" id="PF08645">
    <property type="entry name" value="PNK3P"/>
    <property type="match status" value="1"/>
</dbReference>
<protein>
    <recommendedName>
        <fullName evidence="3">Bifunctional polynucleotide phosphatase/kinase</fullName>
    </recommendedName>
</protein>
<dbReference type="InterPro" id="IPR006551">
    <property type="entry name" value="Polynucleotide_phosphatase"/>
</dbReference>
<dbReference type="GO" id="GO:0003690">
    <property type="term" value="F:double-stranded DNA binding"/>
    <property type="evidence" value="ECO:0007669"/>
    <property type="project" value="TreeGrafter"/>
</dbReference>
<evidence type="ECO:0000313" key="2">
    <source>
        <dbReference type="Proteomes" id="UP000299102"/>
    </source>
</evidence>
<organism evidence="1 2">
    <name type="scientific">Eumeta variegata</name>
    <name type="common">Bagworm moth</name>
    <name type="synonym">Eumeta japonica</name>
    <dbReference type="NCBI Taxonomy" id="151549"/>
    <lineage>
        <taxon>Eukaryota</taxon>
        <taxon>Metazoa</taxon>
        <taxon>Ecdysozoa</taxon>
        <taxon>Arthropoda</taxon>
        <taxon>Hexapoda</taxon>
        <taxon>Insecta</taxon>
        <taxon>Pterygota</taxon>
        <taxon>Neoptera</taxon>
        <taxon>Endopterygota</taxon>
        <taxon>Lepidoptera</taxon>
        <taxon>Glossata</taxon>
        <taxon>Ditrysia</taxon>
        <taxon>Tineoidea</taxon>
        <taxon>Psychidae</taxon>
        <taxon>Oiketicinae</taxon>
        <taxon>Eumeta</taxon>
    </lineage>
</organism>
<dbReference type="EMBL" id="BGZK01002410">
    <property type="protein sequence ID" value="GBP93733.1"/>
    <property type="molecule type" value="Genomic_DNA"/>
</dbReference>
<dbReference type="InterPro" id="IPR027417">
    <property type="entry name" value="P-loop_NTPase"/>
</dbReference>
<dbReference type="InterPro" id="IPR013954">
    <property type="entry name" value="PNK3P"/>
</dbReference>
<dbReference type="Gene3D" id="3.40.50.1000">
    <property type="entry name" value="HAD superfamily/HAD-like"/>
    <property type="match status" value="1"/>
</dbReference>
<dbReference type="STRING" id="151549.A0A4C2A3C7"/>
<reference evidence="1 2" key="1">
    <citation type="journal article" date="2019" name="Commun. Biol.">
        <title>The bagworm genome reveals a unique fibroin gene that provides high tensile strength.</title>
        <authorList>
            <person name="Kono N."/>
            <person name="Nakamura H."/>
            <person name="Ohtoshi R."/>
            <person name="Tomita M."/>
            <person name="Numata K."/>
            <person name="Arakawa K."/>
        </authorList>
    </citation>
    <scope>NUCLEOTIDE SEQUENCE [LARGE SCALE GENOMIC DNA]</scope>
</reference>
<dbReference type="OrthoDB" id="19045at2759"/>
<dbReference type="GO" id="GO:0046404">
    <property type="term" value="F:ATP-dependent polydeoxyribonucleotide 5'-hydroxyl-kinase activity"/>
    <property type="evidence" value="ECO:0007669"/>
    <property type="project" value="TreeGrafter"/>
</dbReference>
<sequence length="330" mass="37164">MENSIPIQESNKNVWEIIDQGELYIFTSVHTKSSTKIAAFDMDGTLIKTKSGKVHPVDINDWKIAFPQISQKLKEQLVKGFKIVILSNQAPIGKGRVKIEDFKIKIENIVQTLQIPIQVFIATGRGHYRKPSIGMWKVLVEQKNDNIPIDINESFYVGDAAGRKANWAPGKKKDHSLADILMAENLGLKFYTPEEFFLGHSISKAHLSKPEFNPKEVTTEQFNDKLISNEKEILVLVGFPGSGKSFLAKQIEEKSKRQYVAVCRDLLGTWQKCAAEAEKLLKNLRFDLLPNTTLEGWFQKESHGGRGSFPGLGLCLISIIIELEPFLTEP</sequence>
<dbReference type="Proteomes" id="UP000299102">
    <property type="component" value="Unassembled WGS sequence"/>
</dbReference>
<dbReference type="GO" id="GO:0006281">
    <property type="term" value="P:DNA repair"/>
    <property type="evidence" value="ECO:0007669"/>
    <property type="project" value="TreeGrafter"/>
</dbReference>
<evidence type="ECO:0008006" key="3">
    <source>
        <dbReference type="Google" id="ProtNLM"/>
    </source>
</evidence>
<dbReference type="NCBIfam" id="TIGR01664">
    <property type="entry name" value="DNA-3'-Pase"/>
    <property type="match status" value="1"/>
</dbReference>
<name>A0A4C2A3C7_EUMVA</name>
<evidence type="ECO:0000313" key="1">
    <source>
        <dbReference type="EMBL" id="GBP93733.1"/>
    </source>
</evidence>
<dbReference type="Gene3D" id="3.40.50.300">
    <property type="entry name" value="P-loop containing nucleotide triphosphate hydrolases"/>
    <property type="match status" value="1"/>
</dbReference>
<dbReference type="GO" id="GO:0046403">
    <property type="term" value="F:polynucleotide 3'-phosphatase activity"/>
    <property type="evidence" value="ECO:0007669"/>
    <property type="project" value="TreeGrafter"/>
</dbReference>
<dbReference type="InterPro" id="IPR036412">
    <property type="entry name" value="HAD-like_sf"/>
</dbReference>
<accession>A0A4C2A3C7</accession>
<dbReference type="CDD" id="cd01625">
    <property type="entry name" value="HAD_PNP"/>
    <property type="match status" value="1"/>
</dbReference>
<dbReference type="InterPro" id="IPR023214">
    <property type="entry name" value="HAD_sf"/>
</dbReference>
<gene>
    <name evidence="1" type="ORF">EVAR_84684_1</name>
</gene>
<dbReference type="SUPFAM" id="SSF56784">
    <property type="entry name" value="HAD-like"/>
    <property type="match status" value="1"/>
</dbReference>
<keyword evidence="2" id="KW-1185">Reference proteome</keyword>
<comment type="caution">
    <text evidence="1">The sequence shown here is derived from an EMBL/GenBank/DDBJ whole genome shotgun (WGS) entry which is preliminary data.</text>
</comment>
<proteinExistence type="predicted"/>
<dbReference type="FunFam" id="3.40.50.1000:FF:000078">
    <property type="entry name" value="Bifunctional polynucleotide phosphatase/kinase"/>
    <property type="match status" value="1"/>
</dbReference>
<dbReference type="NCBIfam" id="TIGR01662">
    <property type="entry name" value="HAD-SF-IIIA"/>
    <property type="match status" value="1"/>
</dbReference>
<dbReference type="InterPro" id="IPR006549">
    <property type="entry name" value="HAD-SF_hydro_IIIA"/>
</dbReference>